<dbReference type="EMBL" id="DTPE01000084">
    <property type="protein sequence ID" value="HGE74881.1"/>
    <property type="molecule type" value="Genomic_DNA"/>
</dbReference>
<dbReference type="InterPro" id="IPR006680">
    <property type="entry name" value="Amidohydro-rel"/>
</dbReference>
<dbReference type="PANTHER" id="PTHR43794">
    <property type="entry name" value="AMINOHYDROLASE SSNA-RELATED"/>
    <property type="match status" value="1"/>
</dbReference>
<sequence length="390" mass="43966">MEKKYLRGENDLLDGKGGTILPGFVNAYVSIESAIFPDFGIEERFGLSSEELKAKIYDTFQSLFDDNMFFTIVEKIAHDALKHGVTCVAGSIERYLHKIEVEKTVNSVEDILPFRFAIGEGIQNPEDLQRLIKSGEHPNYIPLISITNFNDSSLRTLKELADKFGSFIVIVLSDEMAEEKNAFSKYGMSNLERLRHLSLLGEHTIIVNARHFTETDLDVMASSGTMAIYCTRQMMTHGSEFPDIDGMMGRGVNVTLGTGSIPDLSILMEAQVTFLIRKMFKEGADFDSVYQTKKMLLENSYRMATKLFDKPMGKIVPGYVADLALYDYTFPLGDSKRPFLRNLIFDFLRNAEVSFTIVGGKIAYDAEAIEDDDLDRRVEAVKRKVISKIL</sequence>
<protein>
    <recommendedName>
        <fullName evidence="2">Amidohydrolase-related domain-containing protein</fullName>
    </recommendedName>
</protein>
<accession>A0A7V3VSY1</accession>
<evidence type="ECO:0000313" key="3">
    <source>
        <dbReference type="EMBL" id="HGE74881.1"/>
    </source>
</evidence>
<proteinExistence type="predicted"/>
<dbReference type="Gene3D" id="3.20.20.140">
    <property type="entry name" value="Metal-dependent hydrolases"/>
    <property type="match status" value="1"/>
</dbReference>
<dbReference type="GO" id="GO:0016810">
    <property type="term" value="F:hydrolase activity, acting on carbon-nitrogen (but not peptide) bonds"/>
    <property type="evidence" value="ECO:0007669"/>
    <property type="project" value="InterPro"/>
</dbReference>
<dbReference type="InterPro" id="IPR032466">
    <property type="entry name" value="Metal_Hydrolase"/>
</dbReference>
<name>A0A7V3VSY1_9BACT</name>
<dbReference type="InterPro" id="IPR050287">
    <property type="entry name" value="MTA/SAH_deaminase"/>
</dbReference>
<reference evidence="3" key="1">
    <citation type="journal article" date="2020" name="mSystems">
        <title>Genome- and Community-Level Interaction Insights into Carbon Utilization and Element Cycling Functions of Hydrothermarchaeota in Hydrothermal Sediment.</title>
        <authorList>
            <person name="Zhou Z."/>
            <person name="Liu Y."/>
            <person name="Xu W."/>
            <person name="Pan J."/>
            <person name="Luo Z.H."/>
            <person name="Li M."/>
        </authorList>
    </citation>
    <scope>NUCLEOTIDE SEQUENCE [LARGE SCALE GENOMIC DNA]</scope>
    <source>
        <strain evidence="3">SpSt-966</strain>
    </source>
</reference>
<evidence type="ECO:0000259" key="2">
    <source>
        <dbReference type="Pfam" id="PF01979"/>
    </source>
</evidence>
<dbReference type="Pfam" id="PF01979">
    <property type="entry name" value="Amidohydro_1"/>
    <property type="match status" value="1"/>
</dbReference>
<dbReference type="AlphaFoldDB" id="A0A7V3VSY1"/>
<dbReference type="Gene3D" id="2.30.40.10">
    <property type="entry name" value="Urease, subunit C, domain 1"/>
    <property type="match status" value="1"/>
</dbReference>
<evidence type="ECO:0000256" key="1">
    <source>
        <dbReference type="ARBA" id="ARBA00022801"/>
    </source>
</evidence>
<dbReference type="SUPFAM" id="SSF51556">
    <property type="entry name" value="Metallo-dependent hydrolases"/>
    <property type="match status" value="1"/>
</dbReference>
<dbReference type="InterPro" id="IPR011059">
    <property type="entry name" value="Metal-dep_hydrolase_composite"/>
</dbReference>
<comment type="caution">
    <text evidence="3">The sequence shown here is derived from an EMBL/GenBank/DDBJ whole genome shotgun (WGS) entry which is preliminary data.</text>
</comment>
<gene>
    <name evidence="3" type="ORF">ENX73_02000</name>
</gene>
<organism evidence="3">
    <name type="scientific">Mesoaciditoga lauensis</name>
    <dbReference type="NCBI Taxonomy" id="1495039"/>
    <lineage>
        <taxon>Bacteria</taxon>
        <taxon>Thermotogati</taxon>
        <taxon>Thermotogota</taxon>
        <taxon>Thermotogae</taxon>
        <taxon>Mesoaciditogales</taxon>
        <taxon>Mesoaciditogaceae</taxon>
        <taxon>Mesoaciditoga</taxon>
    </lineage>
</organism>
<dbReference type="PANTHER" id="PTHR43794:SF11">
    <property type="entry name" value="AMIDOHYDROLASE-RELATED DOMAIN-CONTAINING PROTEIN"/>
    <property type="match status" value="1"/>
</dbReference>
<dbReference type="SUPFAM" id="SSF51338">
    <property type="entry name" value="Composite domain of metallo-dependent hydrolases"/>
    <property type="match status" value="1"/>
</dbReference>
<keyword evidence="1" id="KW-0378">Hydrolase</keyword>
<feature type="domain" description="Amidohydrolase-related" evidence="2">
    <location>
        <begin position="19"/>
        <end position="362"/>
    </location>
</feature>